<dbReference type="Gene3D" id="1.20.1740.10">
    <property type="entry name" value="Amino acid/polyamine transporter I"/>
    <property type="match status" value="1"/>
</dbReference>
<evidence type="ECO:0000256" key="8">
    <source>
        <dbReference type="ARBA" id="ARBA00045636"/>
    </source>
</evidence>
<reference evidence="10 13" key="1">
    <citation type="submission" date="2020-08" db="EMBL/GenBank/DDBJ databases">
        <title>Genomic Encyclopedia of Type Strains, Phase IV (KMG-IV): sequencing the most valuable type-strain genomes for metagenomic binning, comparative biology and taxonomic classification.</title>
        <authorList>
            <person name="Goeker M."/>
        </authorList>
    </citation>
    <scope>NUCLEOTIDE SEQUENCE [LARGE SCALE GENOMIC DNA]</scope>
    <source>
        <strain evidence="10 13">DSM 101535</strain>
    </source>
</reference>
<name>A0A7X0JEL0_9SPHN</name>
<feature type="transmembrane region" description="Helical" evidence="9">
    <location>
        <begin position="283"/>
        <end position="309"/>
    </location>
</feature>
<feature type="transmembrane region" description="Helical" evidence="9">
    <location>
        <begin position="165"/>
        <end position="186"/>
    </location>
</feature>
<evidence type="ECO:0000256" key="5">
    <source>
        <dbReference type="ARBA" id="ARBA00022692"/>
    </source>
</evidence>
<evidence type="ECO:0000256" key="2">
    <source>
        <dbReference type="ARBA" id="ARBA00008220"/>
    </source>
</evidence>
<reference evidence="11 12" key="3">
    <citation type="submission" date="2020-08" db="EMBL/GenBank/DDBJ databases">
        <authorList>
            <person name="Partida-Martinez L."/>
            <person name="Huntemann M."/>
            <person name="Clum A."/>
            <person name="Wang J."/>
            <person name="Palaniappan K."/>
            <person name="Ritter S."/>
            <person name="Chen I.-M."/>
            <person name="Stamatis D."/>
            <person name="Reddy T."/>
            <person name="O'Malley R."/>
            <person name="Daum C."/>
            <person name="Shapiro N."/>
            <person name="Ivanova N."/>
            <person name="Kyrpides N."/>
            <person name="Woyke T."/>
        </authorList>
    </citation>
    <scope>NUCLEOTIDE SEQUENCE [LARGE SCALE GENOMIC DNA]</scope>
    <source>
        <strain evidence="11 12">AS3.13</strain>
    </source>
</reference>
<gene>
    <name evidence="11" type="ORF">F4693_003122</name>
    <name evidence="10" type="ORF">FHS97_001019</name>
</gene>
<dbReference type="GO" id="GO:0005886">
    <property type="term" value="C:plasma membrane"/>
    <property type="evidence" value="ECO:0007669"/>
    <property type="project" value="UniProtKB-SubCell"/>
</dbReference>
<dbReference type="InterPro" id="IPR002293">
    <property type="entry name" value="AA/rel_permease1"/>
</dbReference>
<feature type="transmembrane region" description="Helical" evidence="9">
    <location>
        <begin position="241"/>
        <end position="263"/>
    </location>
</feature>
<reference evidence="11 12" key="2">
    <citation type="submission" date="2020-08" db="EMBL/GenBank/DDBJ databases">
        <title>The Agave Microbiome: Exploring the role of microbial communities in plant adaptations to desert environments.</title>
        <authorList>
            <person name="Partida-Martinez L.P."/>
        </authorList>
    </citation>
    <scope>NUCLEOTIDE SEQUENCE [LARGE SCALE GENOMIC DNA]</scope>
    <source>
        <strain evidence="11 12">AS3.13</strain>
    </source>
</reference>
<dbReference type="AlphaFoldDB" id="A0A7X0JEL0"/>
<feature type="transmembrane region" description="Helical" evidence="9">
    <location>
        <begin position="128"/>
        <end position="153"/>
    </location>
</feature>
<dbReference type="PIRSF" id="PIRSF006060">
    <property type="entry name" value="AA_transporter"/>
    <property type="match status" value="1"/>
</dbReference>
<evidence type="ECO:0000256" key="9">
    <source>
        <dbReference type="SAM" id="Phobius"/>
    </source>
</evidence>
<keyword evidence="5 9" id="KW-0812">Transmembrane</keyword>
<feature type="transmembrane region" description="Helical" evidence="9">
    <location>
        <begin position="57"/>
        <end position="77"/>
    </location>
</feature>
<dbReference type="RefSeq" id="WP_184033917.1">
    <property type="nucleotide sequence ID" value="NZ_BAABAR010000007.1"/>
</dbReference>
<feature type="transmembrane region" description="Helical" evidence="9">
    <location>
        <begin position="24"/>
        <end position="45"/>
    </location>
</feature>
<dbReference type="Proteomes" id="UP000560131">
    <property type="component" value="Unassembled WGS sequence"/>
</dbReference>
<comment type="similarity">
    <text evidence="2">Belongs to the amino acid-polyamine-organocation (APC) superfamily. Basic amino acid/polyamine antiporter (APA) (TC 2.A.3.2) family.</text>
</comment>
<dbReference type="InterPro" id="IPR050367">
    <property type="entry name" value="APC_superfamily"/>
</dbReference>
<dbReference type="GO" id="GO:0022857">
    <property type="term" value="F:transmembrane transporter activity"/>
    <property type="evidence" value="ECO:0007669"/>
    <property type="project" value="InterPro"/>
</dbReference>
<dbReference type="EMBL" id="JACHBT010000018">
    <property type="protein sequence ID" value="MBB6506125.1"/>
    <property type="molecule type" value="Genomic_DNA"/>
</dbReference>
<organism evidence="11 12">
    <name type="scientific">Sphingomonas endophytica</name>
    <dbReference type="NCBI Taxonomy" id="869719"/>
    <lineage>
        <taxon>Bacteria</taxon>
        <taxon>Pseudomonadati</taxon>
        <taxon>Pseudomonadota</taxon>
        <taxon>Alphaproteobacteria</taxon>
        <taxon>Sphingomonadales</taxon>
        <taxon>Sphingomonadaceae</taxon>
        <taxon>Sphingomonas</taxon>
    </lineage>
</organism>
<keyword evidence="7 9" id="KW-0472">Membrane</keyword>
<dbReference type="Proteomes" id="UP000522313">
    <property type="component" value="Unassembled WGS sequence"/>
</dbReference>
<evidence type="ECO:0000313" key="13">
    <source>
        <dbReference type="Proteomes" id="UP000560131"/>
    </source>
</evidence>
<comment type="function">
    <text evidence="8">Major component of the acid-resistance (AR) system allowing enteric pathogens to survive the acidic environment in the stomach. Exchanges extracellular arginine for its intracellular decarboxylation product agmatine (Agm) thereby expelling intracellular protons. Probably undergoes several conformational states in order to translocate the substrate across the membrane; keeps the substrate accessible to only 1 side of the membrane at a time by opening and closing 3 membrane-internal gates.</text>
</comment>
<feature type="transmembrane region" description="Helical" evidence="9">
    <location>
        <begin position="198"/>
        <end position="220"/>
    </location>
</feature>
<keyword evidence="6 9" id="KW-1133">Transmembrane helix</keyword>
<keyword evidence="13" id="KW-1185">Reference proteome</keyword>
<dbReference type="EMBL" id="JACIJN010000002">
    <property type="protein sequence ID" value="MBB5725111.1"/>
    <property type="molecule type" value="Genomic_DNA"/>
</dbReference>
<evidence type="ECO:0000313" key="10">
    <source>
        <dbReference type="EMBL" id="MBB5725111.1"/>
    </source>
</evidence>
<dbReference type="PANTHER" id="PTHR42770">
    <property type="entry name" value="AMINO ACID TRANSPORTER-RELATED"/>
    <property type="match status" value="1"/>
</dbReference>
<feature type="transmembrane region" description="Helical" evidence="9">
    <location>
        <begin position="89"/>
        <end position="108"/>
    </location>
</feature>
<comment type="caution">
    <text evidence="11">The sequence shown here is derived from an EMBL/GenBank/DDBJ whole genome shotgun (WGS) entry which is preliminary data.</text>
</comment>
<comment type="subcellular location">
    <subcellularLocation>
        <location evidence="1">Cell membrane</location>
        <topology evidence="1">Multi-pass membrane protein</topology>
    </subcellularLocation>
</comment>
<accession>A0A7X0JEL0</accession>
<feature type="transmembrane region" description="Helical" evidence="9">
    <location>
        <begin position="417"/>
        <end position="435"/>
    </location>
</feature>
<evidence type="ECO:0000256" key="3">
    <source>
        <dbReference type="ARBA" id="ARBA00021069"/>
    </source>
</evidence>
<dbReference type="Pfam" id="PF13520">
    <property type="entry name" value="AA_permease_2"/>
    <property type="match status" value="1"/>
</dbReference>
<evidence type="ECO:0000256" key="1">
    <source>
        <dbReference type="ARBA" id="ARBA00004651"/>
    </source>
</evidence>
<dbReference type="PANTHER" id="PTHR42770:SF18">
    <property type="entry name" value="ARGININE_AGMATINE ANTIPORTER"/>
    <property type="match status" value="1"/>
</dbReference>
<sequence>MDGRADHGGTGGSSARPLKDKGALGFWGALALVMGNLIGSGIYLLPATLAPFGANATWGWVVTIAGAMALAFVFARLAAAVPQAGGPYAYADAAFGPAVGFATAWSYWTLIWAGNGAVAVAAVSALSVAIPALAPHAAVAAVVMVWVFVGVNVRGVAAAARVQMVTMVLKLMPLAAVALLAGWLLLGKGGAAVVQDAPVPLAAGTIAGAAALTFWGFLGVESATVPADRMQNPARTVPRATLIGTAAVGVIYLIVSGAITALMPRAAVAASPAPIADFLGSALGGATTQVVALFATVSALGTLNGFVLLQGEVPRAMARGGVFPRWFGHENGAGVPVRAHVLAGVLVTGVTLANYTRGMGDLFAFVAAVSLAAGMLAYFASALAGVALLRGDTAGRAAGIASAGFVAWLSYGLGFEANGWALVLLLAGVPVFWWVRRGAASGR</sequence>
<evidence type="ECO:0000313" key="11">
    <source>
        <dbReference type="EMBL" id="MBB6506125.1"/>
    </source>
</evidence>
<protein>
    <recommendedName>
        <fullName evidence="3">Arginine/agmatine antiporter</fullName>
    </recommendedName>
</protein>
<keyword evidence="4" id="KW-1003">Cell membrane</keyword>
<evidence type="ECO:0000313" key="12">
    <source>
        <dbReference type="Proteomes" id="UP000522313"/>
    </source>
</evidence>
<evidence type="ECO:0000256" key="6">
    <source>
        <dbReference type="ARBA" id="ARBA00022989"/>
    </source>
</evidence>
<feature type="transmembrane region" description="Helical" evidence="9">
    <location>
        <begin position="362"/>
        <end position="386"/>
    </location>
</feature>
<proteinExistence type="inferred from homology"/>
<evidence type="ECO:0000256" key="7">
    <source>
        <dbReference type="ARBA" id="ARBA00023136"/>
    </source>
</evidence>
<evidence type="ECO:0000256" key="4">
    <source>
        <dbReference type="ARBA" id="ARBA00022475"/>
    </source>
</evidence>